<keyword evidence="5" id="KW-1185">Reference proteome</keyword>
<feature type="binding site" evidence="2">
    <location>
        <position position="95"/>
    </location>
    <ligand>
        <name>Mn(2+)</name>
        <dbReference type="ChEBI" id="CHEBI:29035"/>
        <label>2</label>
    </ligand>
</feature>
<dbReference type="Gene3D" id="3.40.630.10">
    <property type="entry name" value="Zn peptidases"/>
    <property type="match status" value="1"/>
</dbReference>
<dbReference type="InterPro" id="IPR017439">
    <property type="entry name" value="Amidohydrolase"/>
</dbReference>
<evidence type="ECO:0000313" key="4">
    <source>
        <dbReference type="EMBL" id="CRL09471.1"/>
    </source>
</evidence>
<evidence type="ECO:0000256" key="2">
    <source>
        <dbReference type="PIRSR" id="PIRSR005962-1"/>
    </source>
</evidence>
<feature type="binding site" evidence="2">
    <location>
        <position position="350"/>
    </location>
    <ligand>
        <name>Mn(2+)</name>
        <dbReference type="ChEBI" id="CHEBI:29035"/>
        <label>2</label>
    </ligand>
</feature>
<dbReference type="SUPFAM" id="SSF53187">
    <property type="entry name" value="Zn-dependent exopeptidases"/>
    <property type="match status" value="1"/>
</dbReference>
<proteinExistence type="predicted"/>
<dbReference type="NCBIfam" id="TIGR01891">
    <property type="entry name" value="amidohydrolases"/>
    <property type="match status" value="1"/>
</dbReference>
<dbReference type="PANTHER" id="PTHR11014:SF63">
    <property type="entry name" value="METALLOPEPTIDASE, PUTATIVE (AFU_ORTHOLOGUE AFUA_6G09600)-RELATED"/>
    <property type="match status" value="1"/>
</dbReference>
<protein>
    <submittedName>
        <fullName evidence="4">Putative hydrolase YxeP</fullName>
        <ecNumber evidence="4">3.-.-.-</ecNumber>
    </submittedName>
</protein>
<dbReference type="EC" id="3.-.-.-" evidence="4"/>
<dbReference type="Pfam" id="PF07687">
    <property type="entry name" value="M20_dimer"/>
    <property type="match status" value="1"/>
</dbReference>
<keyword evidence="2" id="KW-0464">Manganese</keyword>
<dbReference type="GO" id="GO:0050118">
    <property type="term" value="F:N-acetyldiaminopimelate deacetylase activity"/>
    <property type="evidence" value="ECO:0007669"/>
    <property type="project" value="UniProtKB-ARBA"/>
</dbReference>
<dbReference type="SUPFAM" id="SSF55031">
    <property type="entry name" value="Bacterial exopeptidase dimerisation domain"/>
    <property type="match status" value="1"/>
</dbReference>
<dbReference type="InterPro" id="IPR036264">
    <property type="entry name" value="Bact_exopeptidase_dim_dom"/>
</dbReference>
<evidence type="ECO:0000313" key="5">
    <source>
        <dbReference type="Proteomes" id="UP000043764"/>
    </source>
</evidence>
<accession>A0A0H5CX19</accession>
<dbReference type="STRING" id="481446.NIT7645_03612"/>
<evidence type="ECO:0000259" key="3">
    <source>
        <dbReference type="Pfam" id="PF07687"/>
    </source>
</evidence>
<keyword evidence="2" id="KW-0479">Metal-binding</keyword>
<keyword evidence="1 4" id="KW-0378">Hydrolase</keyword>
<dbReference type="EMBL" id="CVRL01000003">
    <property type="protein sequence ID" value="CRL09471.1"/>
    <property type="molecule type" value="Genomic_DNA"/>
</dbReference>
<sequence>MTDLDLVAFRRDLHAHPETGFNLHRTADRIAAVLEAAGLSVTRNIGTSGIVATLQRGPSREGIALRADMDALPIEEATNLPYRSTNAGVFHGCGHDGHSTMLVGAALALAADPGFDKTVHFIFQPDEENGTGAKAMIDDGLFSRFQINRVFGLHNMPGIAVGQFATQSGPFCAFEDNFDIRISGKGGHASMPERGVDPIVTGAAVVTQLQTIVSRAVAPRDHCVVSVTDFQTDGARNILASNVQITGDCRGFDAHISARIEERMRAIVDGVCAAQGASGRVEYSTSFEPLVNDPDATQSAIKAAGLVGQVDDAYGRVGFSEDFAAFLQHRPGAFILMGNGTEGANAMPLHNPGYDFNDDAIAPGVAYWCALAKAD</sequence>
<feature type="binding site" evidence="2">
    <location>
        <position position="154"/>
    </location>
    <ligand>
        <name>Mn(2+)</name>
        <dbReference type="ChEBI" id="CHEBI:29035"/>
        <label>2</label>
    </ligand>
</feature>
<comment type="cofactor">
    <cofactor evidence="2">
        <name>Mn(2+)</name>
        <dbReference type="ChEBI" id="CHEBI:29035"/>
    </cofactor>
    <text evidence="2">The Mn(2+) ion enhances activity.</text>
</comment>
<dbReference type="AlphaFoldDB" id="A0A0H5CX19"/>
<dbReference type="RefSeq" id="WP_050672390.1">
    <property type="nucleotide sequence ID" value="NZ_CVRL01000003.1"/>
</dbReference>
<dbReference type="PIRSF" id="PIRSF005962">
    <property type="entry name" value="Pept_M20D_amidohydro"/>
    <property type="match status" value="1"/>
</dbReference>
<feature type="binding site" evidence="2">
    <location>
        <position position="128"/>
    </location>
    <ligand>
        <name>Mn(2+)</name>
        <dbReference type="ChEBI" id="CHEBI:29035"/>
        <label>2</label>
    </ligand>
</feature>
<evidence type="ECO:0000256" key="1">
    <source>
        <dbReference type="ARBA" id="ARBA00022801"/>
    </source>
</evidence>
<dbReference type="PANTHER" id="PTHR11014">
    <property type="entry name" value="PEPTIDASE M20 FAMILY MEMBER"/>
    <property type="match status" value="1"/>
</dbReference>
<dbReference type="Pfam" id="PF01546">
    <property type="entry name" value="Peptidase_M20"/>
    <property type="match status" value="1"/>
</dbReference>
<dbReference type="Proteomes" id="UP000043764">
    <property type="component" value="Unassembled WGS sequence"/>
</dbReference>
<dbReference type="GO" id="GO:0046872">
    <property type="term" value="F:metal ion binding"/>
    <property type="evidence" value="ECO:0007669"/>
    <property type="project" value="UniProtKB-KW"/>
</dbReference>
<dbReference type="GO" id="GO:0019877">
    <property type="term" value="P:diaminopimelate biosynthetic process"/>
    <property type="evidence" value="ECO:0007669"/>
    <property type="project" value="UniProtKB-ARBA"/>
</dbReference>
<dbReference type="FunFam" id="3.30.70.360:FF:000001">
    <property type="entry name" value="N-acetyldiaminopimelate deacetylase"/>
    <property type="match status" value="1"/>
</dbReference>
<gene>
    <name evidence="4" type="primary">yxeP_1</name>
    <name evidence="4" type="ORF">NIT7321_00301</name>
</gene>
<organism evidence="4 5">
    <name type="scientific">Phaeobacter italicus</name>
    <dbReference type="NCBI Taxonomy" id="481446"/>
    <lineage>
        <taxon>Bacteria</taxon>
        <taxon>Pseudomonadati</taxon>
        <taxon>Pseudomonadota</taxon>
        <taxon>Alphaproteobacteria</taxon>
        <taxon>Rhodobacterales</taxon>
        <taxon>Roseobacteraceae</taxon>
        <taxon>Phaeobacter</taxon>
    </lineage>
</organism>
<dbReference type="InterPro" id="IPR002933">
    <property type="entry name" value="Peptidase_M20"/>
</dbReference>
<dbReference type="InterPro" id="IPR011650">
    <property type="entry name" value="Peptidase_M20_dimer"/>
</dbReference>
<feature type="binding site" evidence="2">
    <location>
        <position position="93"/>
    </location>
    <ligand>
        <name>Mn(2+)</name>
        <dbReference type="ChEBI" id="CHEBI:29035"/>
        <label>2</label>
    </ligand>
</feature>
<dbReference type="Gene3D" id="3.30.70.360">
    <property type="match status" value="1"/>
</dbReference>
<name>A0A0H5CX19_9RHOB</name>
<feature type="domain" description="Peptidase M20 dimerisation" evidence="3">
    <location>
        <begin position="178"/>
        <end position="269"/>
    </location>
</feature>
<reference evidence="5" key="1">
    <citation type="submission" date="2015-05" db="EMBL/GenBank/DDBJ databases">
        <authorList>
            <person name="Rodrigo-Torres Lidia"/>
            <person name="Arahal R.David."/>
        </authorList>
    </citation>
    <scope>NUCLEOTIDE SEQUENCE [LARGE SCALE GENOMIC DNA]</scope>
    <source>
        <strain evidence="5">CECT 7321</strain>
    </source>
</reference>